<protein>
    <submittedName>
        <fullName evidence="2">Uncharacterized protein</fullName>
    </submittedName>
</protein>
<dbReference type="Proteomes" id="UP000249341">
    <property type="component" value="Unassembled WGS sequence"/>
</dbReference>
<keyword evidence="3" id="KW-1185">Reference proteome</keyword>
<feature type="region of interest" description="Disordered" evidence="1">
    <location>
        <begin position="275"/>
        <end position="313"/>
    </location>
</feature>
<reference evidence="2 3" key="1">
    <citation type="submission" date="2018-06" db="EMBL/GenBank/DDBJ databases">
        <title>Genomic Encyclopedia of Type Strains, Phase III (KMG-III): the genomes of soil and plant-associated and newly described type strains.</title>
        <authorList>
            <person name="Whitman W."/>
        </authorList>
    </citation>
    <scope>NUCLEOTIDE SEQUENCE [LARGE SCALE GENOMIC DNA]</scope>
    <source>
        <strain evidence="2 3">CGMCC 4.7090</strain>
    </source>
</reference>
<dbReference type="EMBL" id="QLMJ01000017">
    <property type="protein sequence ID" value="RAK29698.1"/>
    <property type="molecule type" value="Genomic_DNA"/>
</dbReference>
<sequence>MTSYAVDDENNTLIRTWATGNGLRAAIVAALPGPAASNQRMHLAAAMSNLSEALWRCYTHPASAAGSLDVNTEGWRRQQTRDGFSTVVAAIQSPNLVDDAGYVTVEYDPVQEYGHRLGRALHEIGDSPLTEAVVADVAAEIRAVEEAELGNLAGRAVQAVVLSRADASPAQVAAADAILDKDPLGGRELFMELEPTAAAVAAAHWLKAAADVTAELSGIPAELVVASADDIEALPYRTPTLVLELFEIMGTPYQIVVDLVSEAMLIAEGLAPPDGSLTYDDSGGDDGDDEDDDELSGDAEDPPVRLTPLDPSRPARDLLEDLLIGIHACRLLYAQYTEDPSGDDDVFSAAVRARAAQNSGRLL</sequence>
<feature type="compositionally biased region" description="Acidic residues" evidence="1">
    <location>
        <begin position="282"/>
        <end position="301"/>
    </location>
</feature>
<name>A0A327ZBA8_9ACTN</name>
<evidence type="ECO:0000313" key="2">
    <source>
        <dbReference type="EMBL" id="RAK29698.1"/>
    </source>
</evidence>
<accession>A0A327ZBA8</accession>
<dbReference type="AlphaFoldDB" id="A0A327ZBA8"/>
<proteinExistence type="predicted"/>
<evidence type="ECO:0000256" key="1">
    <source>
        <dbReference type="SAM" id="MobiDB-lite"/>
    </source>
</evidence>
<organism evidence="2 3">
    <name type="scientific">Actinoplanes lutulentus</name>
    <dbReference type="NCBI Taxonomy" id="1287878"/>
    <lineage>
        <taxon>Bacteria</taxon>
        <taxon>Bacillati</taxon>
        <taxon>Actinomycetota</taxon>
        <taxon>Actinomycetes</taxon>
        <taxon>Micromonosporales</taxon>
        <taxon>Micromonosporaceae</taxon>
        <taxon>Actinoplanes</taxon>
    </lineage>
</organism>
<gene>
    <name evidence="2" type="ORF">B0I29_11724</name>
</gene>
<dbReference type="RefSeq" id="WP_220091449.1">
    <property type="nucleotide sequence ID" value="NZ_JACHWI010000013.1"/>
</dbReference>
<evidence type="ECO:0000313" key="3">
    <source>
        <dbReference type="Proteomes" id="UP000249341"/>
    </source>
</evidence>
<comment type="caution">
    <text evidence="2">The sequence shown here is derived from an EMBL/GenBank/DDBJ whole genome shotgun (WGS) entry which is preliminary data.</text>
</comment>